<keyword evidence="1" id="KW-0812">Transmembrane</keyword>
<accession>A0ABM5WD50</accession>
<dbReference type="NCBIfam" id="NF041014">
    <property type="entry name" value="pilin_ComGG_2"/>
    <property type="match status" value="1"/>
</dbReference>
<feature type="transmembrane region" description="Helical" evidence="1">
    <location>
        <begin position="7"/>
        <end position="28"/>
    </location>
</feature>
<name>A0ABM5WD50_9ENTE</name>
<keyword evidence="1" id="KW-1133">Transmembrane helix</keyword>
<reference evidence="2 3" key="1">
    <citation type="submission" date="2015-12" db="EMBL/GenBank/DDBJ databases">
        <authorList>
            <person name="Lauer A."/>
            <person name="Humrighouse B."/>
            <person name="Loparev V."/>
            <person name="Shewmaker P.L."/>
            <person name="Whitney A.M."/>
            <person name="McLaughlin R.W."/>
        </authorList>
    </citation>
    <scope>NUCLEOTIDE SEQUENCE [LARGE SCALE GENOMIC DNA]</scope>
    <source>
        <strain evidence="2 3">LMG 23085</strain>
    </source>
</reference>
<dbReference type="Proteomes" id="UP000065511">
    <property type="component" value="Chromosome"/>
</dbReference>
<proteinExistence type="predicted"/>
<evidence type="ECO:0000313" key="3">
    <source>
        <dbReference type="Proteomes" id="UP000065511"/>
    </source>
</evidence>
<keyword evidence="1" id="KW-0472">Membrane</keyword>
<sequence length="123" mass="14763">MNQYYKGGILLTTLLFVFLFSFLFVLVLEDFQLTQRFTQKTKDYYSAKIMVSMFLSDVKQEQYPLEKAGNQHFSTGTLHYEYKQPTLNLTVQLKQTTYTFQEKYLEREKEKVQIQKEQIKSEK</sequence>
<dbReference type="InterPro" id="IPR047665">
    <property type="entry name" value="ComGG_streptococcus-type"/>
</dbReference>
<evidence type="ECO:0008006" key="4">
    <source>
        <dbReference type="Google" id="ProtNLM"/>
    </source>
</evidence>
<evidence type="ECO:0000256" key="1">
    <source>
        <dbReference type="SAM" id="Phobius"/>
    </source>
</evidence>
<gene>
    <name evidence="2" type="ORF">ATZ33_00485</name>
</gene>
<organism evidence="2 3">
    <name type="scientific">Enterococcus silesiacus</name>
    <dbReference type="NCBI Taxonomy" id="332949"/>
    <lineage>
        <taxon>Bacteria</taxon>
        <taxon>Bacillati</taxon>
        <taxon>Bacillota</taxon>
        <taxon>Bacilli</taxon>
        <taxon>Lactobacillales</taxon>
        <taxon>Enterococcaceae</taxon>
        <taxon>Enterococcus</taxon>
    </lineage>
</organism>
<keyword evidence="3" id="KW-1185">Reference proteome</keyword>
<dbReference type="EMBL" id="CP013614">
    <property type="protein sequence ID" value="ALS03230.1"/>
    <property type="molecule type" value="Genomic_DNA"/>
</dbReference>
<protein>
    <recommendedName>
        <fullName evidence="4">Late competence protein ComGG</fullName>
    </recommendedName>
</protein>
<evidence type="ECO:0000313" key="2">
    <source>
        <dbReference type="EMBL" id="ALS03230.1"/>
    </source>
</evidence>